<evidence type="ECO:0008006" key="3">
    <source>
        <dbReference type="Google" id="ProtNLM"/>
    </source>
</evidence>
<name>A0ABQ5QZJ0_9ACTN</name>
<evidence type="ECO:0000313" key="2">
    <source>
        <dbReference type="Proteomes" id="UP001144280"/>
    </source>
</evidence>
<reference evidence="1" key="1">
    <citation type="submission" date="2022-12" db="EMBL/GenBank/DDBJ databases">
        <title>New Phytohabitans aurantiacus sp. RD004123 nov., an actinomycete isolated from soil.</title>
        <authorList>
            <person name="Triningsih D.W."/>
            <person name="Harunari E."/>
            <person name="Igarashi Y."/>
        </authorList>
    </citation>
    <scope>NUCLEOTIDE SEQUENCE</scope>
    <source>
        <strain evidence="1">RD004123</strain>
    </source>
</reference>
<sequence>MNRRITYPLAVAGSAVALAAAYPLLLRRRCLRWGATPEEAARSLPGDDLLRGPELVSTRAITIDAPPDAIWPWLVQMGSGRGGAYTYDWIENLLGLNMHSADEILPEFQDLKAGDVLPVGANGPAMMVAILEPEHVLCLRADNVDWVWTFALYPAGDGTTRLISRNLIATPGASPPRRVMNLLVVEPGSLLMERRMLLGIKSRAERTARLAGHSPRATATVR</sequence>
<comment type="caution">
    <text evidence="1">The sequence shown here is derived from an EMBL/GenBank/DDBJ whole genome shotgun (WGS) entry which is preliminary data.</text>
</comment>
<dbReference type="RefSeq" id="WP_281899560.1">
    <property type="nucleotide sequence ID" value="NZ_BSDI01000027.1"/>
</dbReference>
<proteinExistence type="predicted"/>
<keyword evidence="2" id="KW-1185">Reference proteome</keyword>
<dbReference type="EMBL" id="BSDI01000027">
    <property type="protein sequence ID" value="GLH99710.1"/>
    <property type="molecule type" value="Genomic_DNA"/>
</dbReference>
<protein>
    <recommendedName>
        <fullName evidence="3">SRPBCC family protein</fullName>
    </recommendedName>
</protein>
<organism evidence="1 2">
    <name type="scientific">Phytohabitans aurantiacus</name>
    <dbReference type="NCBI Taxonomy" id="3016789"/>
    <lineage>
        <taxon>Bacteria</taxon>
        <taxon>Bacillati</taxon>
        <taxon>Actinomycetota</taxon>
        <taxon>Actinomycetes</taxon>
        <taxon>Micromonosporales</taxon>
        <taxon>Micromonosporaceae</taxon>
    </lineage>
</organism>
<dbReference type="SUPFAM" id="SSF55961">
    <property type="entry name" value="Bet v1-like"/>
    <property type="match status" value="1"/>
</dbReference>
<gene>
    <name evidence="1" type="ORF">Pa4123_49860</name>
</gene>
<evidence type="ECO:0000313" key="1">
    <source>
        <dbReference type="EMBL" id="GLH99710.1"/>
    </source>
</evidence>
<dbReference type="Proteomes" id="UP001144280">
    <property type="component" value="Unassembled WGS sequence"/>
</dbReference>
<accession>A0ABQ5QZJ0</accession>